<keyword evidence="1" id="KW-0812">Transmembrane</keyword>
<keyword evidence="1" id="KW-0472">Membrane</keyword>
<sequence length="115" mass="13320">MPWWSWLIIWVVLGLALLVMLGLFGWQLFRKVLAVFGALEALAAKTELLESAGETLDEQHATLALLQKRSEVVARRDRVRQQAADRRQARHDARLDRARRITAVDANTRRWFEDN</sequence>
<evidence type="ECO:0000313" key="2">
    <source>
        <dbReference type="EMBL" id="TXN31854.1"/>
    </source>
</evidence>
<protein>
    <submittedName>
        <fullName evidence="2">Uncharacterized protein</fullName>
    </submittedName>
</protein>
<evidence type="ECO:0000256" key="1">
    <source>
        <dbReference type="SAM" id="Phobius"/>
    </source>
</evidence>
<reference evidence="2 3" key="1">
    <citation type="submission" date="2019-08" db="EMBL/GenBank/DDBJ databases">
        <title>Bacterial whole genome sequence for Glaciihabitans sp. CHu50b-6-2.</title>
        <authorList>
            <person name="Jin L."/>
        </authorList>
    </citation>
    <scope>NUCLEOTIDE SEQUENCE [LARGE SCALE GENOMIC DNA]</scope>
    <source>
        <strain evidence="2 3">CHu50b-6-2</strain>
    </source>
</reference>
<dbReference type="EMBL" id="VRMG01000004">
    <property type="protein sequence ID" value="TXN31854.1"/>
    <property type="molecule type" value="Genomic_DNA"/>
</dbReference>
<proteinExistence type="predicted"/>
<dbReference type="AlphaFoldDB" id="A0A5C8UTB1"/>
<comment type="caution">
    <text evidence="2">The sequence shown here is derived from an EMBL/GenBank/DDBJ whole genome shotgun (WGS) entry which is preliminary data.</text>
</comment>
<keyword evidence="1" id="KW-1133">Transmembrane helix</keyword>
<keyword evidence="3" id="KW-1185">Reference proteome</keyword>
<organism evidence="2 3">
    <name type="scientific">Lacisediminihabitans profunda</name>
    <dbReference type="NCBI Taxonomy" id="2594790"/>
    <lineage>
        <taxon>Bacteria</taxon>
        <taxon>Bacillati</taxon>
        <taxon>Actinomycetota</taxon>
        <taxon>Actinomycetes</taxon>
        <taxon>Micrococcales</taxon>
        <taxon>Microbacteriaceae</taxon>
        <taxon>Lacisediminihabitans</taxon>
    </lineage>
</organism>
<dbReference type="Proteomes" id="UP000321379">
    <property type="component" value="Unassembled WGS sequence"/>
</dbReference>
<accession>A0A5C8UTB1</accession>
<gene>
    <name evidence="2" type="ORF">FVP33_02680</name>
</gene>
<name>A0A5C8UTB1_9MICO</name>
<feature type="transmembrane region" description="Helical" evidence="1">
    <location>
        <begin position="6"/>
        <end position="26"/>
    </location>
</feature>
<dbReference type="RefSeq" id="WP_147782103.1">
    <property type="nucleotide sequence ID" value="NZ_VRMG01000004.1"/>
</dbReference>
<evidence type="ECO:0000313" key="3">
    <source>
        <dbReference type="Proteomes" id="UP000321379"/>
    </source>
</evidence>